<evidence type="ECO:0000256" key="5">
    <source>
        <dbReference type="ARBA" id="ARBA00023212"/>
    </source>
</evidence>
<sequence length="498" mass="58398">MECYHKCNELLEDDELTSKGIIPAISVCKELGLIYEQQDLYDVAKTFLIQAENLYIKFTKVELDPIVTPIIGIKEMQVDWCAKNILDKLHISILYSLAKICRNLVYKPACTREDTQSKELCEDNMTNKKIMKNYADWAVTVAKISFHFIEENQFSQARYHLAVTSYILRKYLKTLREKHATKTIENFTVEYEHYNEAAASIAKFWAKYGITLLCSSRKRLIEGLQLESELKIVSSKFTDKYLLDFNSAKVLFWNVKELLNNAKLHYTFEKHPSDYASITLLVSRAYDYLGSFECEDKRIKMHERRVEILEEVINSRLCPRDNQIICRRIWIDLAEAYLTMVNLMEMRLQVFQPRLHQNWLMSKIESRAKSSIKHYQSYLNSLEMSKSESGVESFSDDELYIALCAYNNLGALYNKIVTFDIHQEIEYMQNSLDAYTFIVNYYNNHPEKQKELEKYEFIKSSKETVTRFSSALENCKKIIDDAKEIHTKFANISFSDPS</sequence>
<dbReference type="Pfam" id="PF12309">
    <property type="entry name" value="KBP_C"/>
    <property type="match status" value="2"/>
</dbReference>
<dbReference type="Proteomes" id="UP000078542">
    <property type="component" value="Unassembled WGS sequence"/>
</dbReference>
<reference evidence="6 7" key="1">
    <citation type="submission" date="2016-03" db="EMBL/GenBank/DDBJ databases">
        <title>Cyphomyrmex costatus WGS genome.</title>
        <authorList>
            <person name="Nygaard S."/>
            <person name="Hu H."/>
            <person name="Boomsma J."/>
            <person name="Zhang G."/>
        </authorList>
    </citation>
    <scope>NUCLEOTIDE SEQUENCE [LARGE SCALE GENOMIC DNA]</scope>
    <source>
        <strain evidence="6">MS0001</strain>
        <tissue evidence="6">Whole body</tissue>
    </source>
</reference>
<keyword evidence="4" id="KW-0963">Cytoplasm</keyword>
<dbReference type="PANTHER" id="PTHR46321">
    <property type="entry name" value="KIF1-BINDING PROTEIN"/>
    <property type="match status" value="1"/>
</dbReference>
<keyword evidence="5" id="KW-0206">Cytoskeleton</keyword>
<comment type="subcellular location">
    <subcellularLocation>
        <location evidence="1">Cytoplasm</location>
        <location evidence="1">Cytoskeleton</location>
    </subcellularLocation>
</comment>
<dbReference type="EMBL" id="KQ978076">
    <property type="protein sequence ID" value="KYM97240.1"/>
    <property type="molecule type" value="Genomic_DNA"/>
</dbReference>
<protein>
    <recommendedName>
        <fullName evidence="3">KIF-binding protein</fullName>
    </recommendedName>
</protein>
<evidence type="ECO:0000256" key="3">
    <source>
        <dbReference type="ARBA" id="ARBA00016840"/>
    </source>
</evidence>
<dbReference type="GO" id="GO:0000226">
    <property type="term" value="P:microtubule cytoskeleton organization"/>
    <property type="evidence" value="ECO:0007669"/>
    <property type="project" value="TreeGrafter"/>
</dbReference>
<dbReference type="GO" id="GO:1990535">
    <property type="term" value="P:neuron projection maintenance"/>
    <property type="evidence" value="ECO:0007669"/>
    <property type="project" value="TreeGrafter"/>
</dbReference>
<evidence type="ECO:0000256" key="2">
    <source>
        <dbReference type="ARBA" id="ARBA00010305"/>
    </source>
</evidence>
<gene>
    <name evidence="6" type="ORF">ALC62_12108</name>
</gene>
<evidence type="ECO:0000256" key="1">
    <source>
        <dbReference type="ARBA" id="ARBA00004245"/>
    </source>
</evidence>
<dbReference type="InterPro" id="IPR022083">
    <property type="entry name" value="KBP"/>
</dbReference>
<dbReference type="GO" id="GO:0021952">
    <property type="term" value="P:central nervous system projection neuron axonogenesis"/>
    <property type="evidence" value="ECO:0007669"/>
    <property type="project" value="TreeGrafter"/>
</dbReference>
<proteinExistence type="inferred from homology"/>
<comment type="similarity">
    <text evidence="2">Belongs to the KIF-binding protein family.</text>
</comment>
<dbReference type="PANTHER" id="PTHR46321:SF1">
    <property type="entry name" value="KIF-BINDING PROTEIN"/>
    <property type="match status" value="1"/>
</dbReference>
<name>A0A151IBX9_9HYME</name>
<organism evidence="6 7">
    <name type="scientific">Cyphomyrmex costatus</name>
    <dbReference type="NCBI Taxonomy" id="456900"/>
    <lineage>
        <taxon>Eukaryota</taxon>
        <taxon>Metazoa</taxon>
        <taxon>Ecdysozoa</taxon>
        <taxon>Arthropoda</taxon>
        <taxon>Hexapoda</taxon>
        <taxon>Insecta</taxon>
        <taxon>Pterygota</taxon>
        <taxon>Neoptera</taxon>
        <taxon>Endopterygota</taxon>
        <taxon>Hymenoptera</taxon>
        <taxon>Apocrita</taxon>
        <taxon>Aculeata</taxon>
        <taxon>Formicoidea</taxon>
        <taxon>Formicidae</taxon>
        <taxon>Myrmicinae</taxon>
        <taxon>Cyphomyrmex</taxon>
    </lineage>
</organism>
<keyword evidence="7" id="KW-1185">Reference proteome</keyword>
<evidence type="ECO:0000256" key="4">
    <source>
        <dbReference type="ARBA" id="ARBA00022490"/>
    </source>
</evidence>
<evidence type="ECO:0000313" key="6">
    <source>
        <dbReference type="EMBL" id="KYM97240.1"/>
    </source>
</evidence>
<accession>A0A151IBX9</accession>
<evidence type="ECO:0000313" key="7">
    <source>
        <dbReference type="Proteomes" id="UP000078542"/>
    </source>
</evidence>
<dbReference type="GO" id="GO:0005856">
    <property type="term" value="C:cytoskeleton"/>
    <property type="evidence" value="ECO:0007669"/>
    <property type="project" value="UniProtKB-SubCell"/>
</dbReference>
<dbReference type="AlphaFoldDB" id="A0A151IBX9"/>